<evidence type="ECO:0000256" key="6">
    <source>
        <dbReference type="ARBA" id="ARBA00022723"/>
    </source>
</evidence>
<dbReference type="InterPro" id="IPR017927">
    <property type="entry name" value="FAD-bd_FR_type"/>
</dbReference>
<dbReference type="InterPro" id="IPR018247">
    <property type="entry name" value="EF_Hand_1_Ca_BS"/>
</dbReference>
<dbReference type="PeroxiBase" id="14316">
    <property type="entry name" value="ZmaRboh02"/>
</dbReference>
<dbReference type="SUPFAM" id="SSF52343">
    <property type="entry name" value="Ferredoxin reductase-like, C-terminal NADP-linked domain"/>
    <property type="match status" value="1"/>
</dbReference>
<dbReference type="Gene3D" id="3.40.50.80">
    <property type="entry name" value="Nucleotide-binding domain of ferredoxin-NADP reductase (FNR) module"/>
    <property type="match status" value="1"/>
</dbReference>
<feature type="domain" description="FAD-binding FR-type" evidence="16">
    <location>
        <begin position="555"/>
        <end position="686"/>
    </location>
</feature>
<dbReference type="PANTHER" id="PTHR11972">
    <property type="entry name" value="NADPH OXIDASE"/>
    <property type="match status" value="1"/>
</dbReference>
<feature type="transmembrane region" description="Helical" evidence="14">
    <location>
        <begin position="692"/>
        <end position="709"/>
    </location>
</feature>
<dbReference type="Pfam" id="PF08022">
    <property type="entry name" value="FAD_binding_8"/>
    <property type="match status" value="1"/>
</dbReference>
<comment type="similarity">
    <text evidence="2">Belongs to the RBOH (TC 5.B.1.3) family.</text>
</comment>
<keyword evidence="10 14" id="KW-1133">Transmembrane helix</keyword>
<keyword evidence="9" id="KW-0521">NADP</keyword>
<dbReference type="AlphaFoldDB" id="A0A0K9NXA8"/>
<evidence type="ECO:0000256" key="2">
    <source>
        <dbReference type="ARBA" id="ARBA00007975"/>
    </source>
</evidence>
<keyword evidence="6" id="KW-0479">Metal-binding</keyword>
<reference evidence="18" key="1">
    <citation type="journal article" date="2016" name="Nature">
        <title>The genome of the seagrass Zostera marina reveals angiosperm adaptation to the sea.</title>
        <authorList>
            <person name="Olsen J.L."/>
            <person name="Rouze P."/>
            <person name="Verhelst B."/>
            <person name="Lin Y.-C."/>
            <person name="Bayer T."/>
            <person name="Collen J."/>
            <person name="Dattolo E."/>
            <person name="De Paoli E."/>
            <person name="Dittami S."/>
            <person name="Maumus F."/>
            <person name="Michel G."/>
            <person name="Kersting A."/>
            <person name="Lauritano C."/>
            <person name="Lohaus R."/>
            <person name="Toepel M."/>
            <person name="Tonon T."/>
            <person name="Vanneste K."/>
            <person name="Amirebrahimi M."/>
            <person name="Brakel J."/>
            <person name="Bostroem C."/>
            <person name="Chovatia M."/>
            <person name="Grimwood J."/>
            <person name="Jenkins J.W."/>
            <person name="Jueterbock A."/>
            <person name="Mraz A."/>
            <person name="Stam W.T."/>
            <person name="Tice H."/>
            <person name="Bornberg-Bauer E."/>
            <person name="Green P.J."/>
            <person name="Pearson G.A."/>
            <person name="Procaccini G."/>
            <person name="Duarte C.M."/>
            <person name="Schmutz J."/>
            <person name="Reusch T.B.H."/>
            <person name="Van de Peer Y."/>
        </authorList>
    </citation>
    <scope>NUCLEOTIDE SEQUENCE [LARGE SCALE GENOMIC DNA]</scope>
    <source>
        <strain evidence="18">cv. Finnish</strain>
    </source>
</reference>
<dbReference type="InterPro" id="IPR050369">
    <property type="entry name" value="RBOH/FRE"/>
</dbReference>
<evidence type="ECO:0000313" key="18">
    <source>
        <dbReference type="Proteomes" id="UP000036987"/>
    </source>
</evidence>
<feature type="region of interest" description="Disordered" evidence="13">
    <location>
        <begin position="29"/>
        <end position="50"/>
    </location>
</feature>
<dbReference type="Pfam" id="PF08414">
    <property type="entry name" value="NADPH_Ox"/>
    <property type="match status" value="1"/>
</dbReference>
<dbReference type="InterPro" id="IPR002048">
    <property type="entry name" value="EF_hand_dom"/>
</dbReference>
<dbReference type="CDD" id="cd06186">
    <property type="entry name" value="NOX_Duox_like_FAD_NADP"/>
    <property type="match status" value="1"/>
</dbReference>
<sequence>MEEPNGDPTCSTVTATTTDMDDVVLVIDKDQNSKHTKPKSLESSRSSSQLHTFKNTFRRLTSTVSRKINLTPPPPAPEVSRRGGGGGHLISPSTRQGLKGLQFLDKKIVGKSRDDGWKAVQDRFAQLASSDDLLLRQDFGACFGMMNTDEFALEIFDTLARRLKLDTSNGITIDELKKFWDEMTDQNFDSRLRIFFDMCDKNGDGLLTEDEVKEVIILSAAANKLAKLKKNAGTYAALIMEELDPDQQGHIEIWQLEALLLAGMGEEGCQGQKQENTQENTEAKVRFQTNLAKTLIPRRYRDPVGKHMSHTADVVEENWRRLWVLAIWFIVNLNLFIWKFLEYKSRTTFQVMGYCVCFAKGAAETLKFNMAIILFTVCRNTITYFRSTALGTIVPFDDNINFHKIIAASVAIGVTVHVFFHITCDFPRLVSSPDSIFQPNLGIYFHHLHPTYYSLYSSTAGITGIVMVVTMAFSFTLATHSFRRNVVKLPSPLHLLAGFNSFWYAHHLLGVVYILLIVHGYFIYLTTEWYKKTTWMYIVVPVLFYLSERLLRAFRESYYDTMVVKAAIYPGNVLSIVMNKPAKFKYKSGMYMFIKCPDISRFEWHPFSITSAPGDETLSVHIRTLGDWTTELRSLFGKLLCGEEESSGEKPSLNRLTTTIVRDCEEAKIKFPRIVIDGPYGAPAQNYTKYDILLLIGLGIGATPFISILKDLLNNMRSSDLNNMKSPEKAYFYWVTREQGSFEWFKGVMNEVAELDQENLIEMHNYLTSVYEEGDARSALIAMVQSLQHAKDGFDIVSGSRIRTHFARPNWRKVYSDLAEKHKSSKIGVFYCGSPALTKTLRDLANEFSRKTSTRFHFYKENF</sequence>
<dbReference type="InterPro" id="IPR039261">
    <property type="entry name" value="FNR_nucleotide-bd"/>
</dbReference>
<dbReference type="PANTHER" id="PTHR11972:SF54">
    <property type="entry name" value="RESPIRATORY BURST OXIDASE HOMOLOG PROTEIN J-RELATED"/>
    <property type="match status" value="1"/>
</dbReference>
<evidence type="ECO:0000256" key="13">
    <source>
        <dbReference type="SAM" id="MobiDB-lite"/>
    </source>
</evidence>
<comment type="subcellular location">
    <subcellularLocation>
        <location evidence="1">Membrane</location>
        <topology evidence="1">Multi-pass membrane protein</topology>
    </subcellularLocation>
</comment>
<dbReference type="Pfam" id="PF01794">
    <property type="entry name" value="Ferric_reduct"/>
    <property type="match status" value="1"/>
</dbReference>
<accession>A0A0K9NXA8</accession>
<dbReference type="EMBL" id="LFYR01001508">
    <property type="protein sequence ID" value="KMZ61308.1"/>
    <property type="molecule type" value="Genomic_DNA"/>
</dbReference>
<dbReference type="InterPro" id="IPR011992">
    <property type="entry name" value="EF-hand-dom_pair"/>
</dbReference>
<gene>
    <name evidence="17" type="ORF">ZOSMA_53G00980</name>
</gene>
<evidence type="ECO:0000256" key="14">
    <source>
        <dbReference type="SAM" id="Phobius"/>
    </source>
</evidence>
<dbReference type="InterPro" id="IPR013623">
    <property type="entry name" value="NADPH_Ox"/>
</dbReference>
<evidence type="ECO:0000259" key="15">
    <source>
        <dbReference type="PROSITE" id="PS50222"/>
    </source>
</evidence>
<keyword evidence="3" id="KW-0575">Peroxidase</keyword>
<dbReference type="Gene3D" id="2.40.30.10">
    <property type="entry name" value="Translation factors"/>
    <property type="match status" value="1"/>
</dbReference>
<evidence type="ECO:0000256" key="4">
    <source>
        <dbReference type="ARBA" id="ARBA00022630"/>
    </source>
</evidence>
<dbReference type="Proteomes" id="UP000036987">
    <property type="component" value="Unassembled WGS sequence"/>
</dbReference>
<dbReference type="InterPro" id="IPR013121">
    <property type="entry name" value="Fe_red_NAD-bd_6"/>
</dbReference>
<keyword evidence="18" id="KW-1185">Reference proteome</keyword>
<evidence type="ECO:0000256" key="12">
    <source>
        <dbReference type="ARBA" id="ARBA00023136"/>
    </source>
</evidence>
<organism evidence="17 18">
    <name type="scientific">Zostera marina</name>
    <name type="common">Eelgrass</name>
    <dbReference type="NCBI Taxonomy" id="29655"/>
    <lineage>
        <taxon>Eukaryota</taxon>
        <taxon>Viridiplantae</taxon>
        <taxon>Streptophyta</taxon>
        <taxon>Embryophyta</taxon>
        <taxon>Tracheophyta</taxon>
        <taxon>Spermatophyta</taxon>
        <taxon>Magnoliopsida</taxon>
        <taxon>Liliopsida</taxon>
        <taxon>Zosteraceae</taxon>
        <taxon>Zostera</taxon>
    </lineage>
</organism>
<dbReference type="InterPro" id="IPR000778">
    <property type="entry name" value="Cyt_b245_heavy_chain"/>
</dbReference>
<dbReference type="PROSITE" id="PS51384">
    <property type="entry name" value="FAD_FR"/>
    <property type="match status" value="1"/>
</dbReference>
<evidence type="ECO:0000256" key="8">
    <source>
        <dbReference type="ARBA" id="ARBA00022837"/>
    </source>
</evidence>
<dbReference type="FunFam" id="2.40.30.10:FF:000019">
    <property type="entry name" value="Respiratory burst oxidase homolog A"/>
    <property type="match status" value="1"/>
</dbReference>
<dbReference type="OrthoDB" id="167398at2759"/>
<dbReference type="PRINTS" id="PR00466">
    <property type="entry name" value="GP91PHOX"/>
</dbReference>
<feature type="transmembrane region" description="Helical" evidence="14">
    <location>
        <begin position="460"/>
        <end position="482"/>
    </location>
</feature>
<dbReference type="SFLD" id="SFLDG01169">
    <property type="entry name" value="NADPH_oxidase_subgroup_(NOX)"/>
    <property type="match status" value="1"/>
</dbReference>
<feature type="transmembrane region" description="Helical" evidence="14">
    <location>
        <begin position="405"/>
        <end position="423"/>
    </location>
</feature>
<dbReference type="InterPro" id="IPR017938">
    <property type="entry name" value="Riboflavin_synthase-like_b-brl"/>
</dbReference>
<evidence type="ECO:0000256" key="3">
    <source>
        <dbReference type="ARBA" id="ARBA00022559"/>
    </source>
</evidence>
<keyword evidence="5 14" id="KW-0812">Transmembrane</keyword>
<dbReference type="InterPro" id="IPR013130">
    <property type="entry name" value="Fe3_Rdtase_TM_dom"/>
</dbReference>
<name>A0A0K9NXA8_ZOSMR</name>
<comment type="caution">
    <text evidence="17">The sequence shown here is derived from an EMBL/GenBank/DDBJ whole genome shotgun (WGS) entry which is preliminary data.</text>
</comment>
<dbReference type="Pfam" id="PF08030">
    <property type="entry name" value="NAD_binding_6"/>
    <property type="match status" value="1"/>
</dbReference>
<dbReference type="GO" id="GO:0005509">
    <property type="term" value="F:calcium ion binding"/>
    <property type="evidence" value="ECO:0007669"/>
    <property type="project" value="InterPro"/>
</dbReference>
<proteinExistence type="inferred from homology"/>
<evidence type="ECO:0000256" key="9">
    <source>
        <dbReference type="ARBA" id="ARBA00022857"/>
    </source>
</evidence>
<keyword evidence="4" id="KW-0285">Flavoprotein</keyword>
<evidence type="ECO:0000256" key="10">
    <source>
        <dbReference type="ARBA" id="ARBA00022989"/>
    </source>
</evidence>
<dbReference type="SUPFAM" id="SSF47473">
    <property type="entry name" value="EF-hand"/>
    <property type="match status" value="1"/>
</dbReference>
<keyword evidence="7" id="KW-0274">FAD</keyword>
<feature type="region of interest" description="Disordered" evidence="13">
    <location>
        <begin position="67"/>
        <end position="94"/>
    </location>
</feature>
<evidence type="ECO:0000256" key="11">
    <source>
        <dbReference type="ARBA" id="ARBA00023002"/>
    </source>
</evidence>
<keyword evidence="8" id="KW-0106">Calcium</keyword>
<dbReference type="SUPFAM" id="SSF63380">
    <property type="entry name" value="Riboflavin synthase domain-like"/>
    <property type="match status" value="1"/>
</dbReference>
<dbReference type="GO" id="GO:0005886">
    <property type="term" value="C:plasma membrane"/>
    <property type="evidence" value="ECO:0000318"/>
    <property type="project" value="GO_Central"/>
</dbReference>
<protein>
    <submittedName>
        <fullName evidence="17">Respiratory burst oxidase-like protein J</fullName>
    </submittedName>
</protein>
<feature type="domain" description="EF-hand" evidence="15">
    <location>
        <begin position="187"/>
        <end position="222"/>
    </location>
</feature>
<dbReference type="Gene3D" id="1.10.238.10">
    <property type="entry name" value="EF-hand"/>
    <property type="match status" value="1"/>
</dbReference>
<dbReference type="STRING" id="29655.A0A0K9NXA8"/>
<dbReference type="OMA" id="CMEVGQY"/>
<evidence type="ECO:0000256" key="1">
    <source>
        <dbReference type="ARBA" id="ARBA00004141"/>
    </source>
</evidence>
<feature type="transmembrane region" description="Helical" evidence="14">
    <location>
        <begin position="322"/>
        <end position="341"/>
    </location>
</feature>
<keyword evidence="11" id="KW-0560">Oxidoreductase</keyword>
<feature type="transmembrane region" description="Helical" evidence="14">
    <location>
        <begin position="502"/>
        <end position="522"/>
    </location>
</feature>
<dbReference type="GO" id="GO:0004601">
    <property type="term" value="F:peroxidase activity"/>
    <property type="evidence" value="ECO:0007669"/>
    <property type="project" value="UniProtKB-KW"/>
</dbReference>
<evidence type="ECO:0000256" key="5">
    <source>
        <dbReference type="ARBA" id="ARBA00022692"/>
    </source>
</evidence>
<evidence type="ECO:0000313" key="17">
    <source>
        <dbReference type="EMBL" id="KMZ61308.1"/>
    </source>
</evidence>
<evidence type="ECO:0000259" key="16">
    <source>
        <dbReference type="PROSITE" id="PS51384"/>
    </source>
</evidence>
<keyword evidence="12 14" id="KW-0472">Membrane</keyword>
<dbReference type="PROSITE" id="PS00018">
    <property type="entry name" value="EF_HAND_1"/>
    <property type="match status" value="1"/>
</dbReference>
<dbReference type="InterPro" id="IPR013112">
    <property type="entry name" value="FAD-bd_8"/>
</dbReference>
<dbReference type="PROSITE" id="PS50222">
    <property type="entry name" value="EF_HAND_2"/>
    <property type="match status" value="1"/>
</dbReference>
<dbReference type="SFLD" id="SFLDG01168">
    <property type="entry name" value="Ferric_reductase_subgroup_(FRE"/>
    <property type="match status" value="1"/>
</dbReference>
<dbReference type="GO" id="GO:0016174">
    <property type="term" value="F:NAD(P)H oxidase H2O2-forming activity"/>
    <property type="evidence" value="ECO:0000318"/>
    <property type="project" value="GO_Central"/>
</dbReference>
<evidence type="ECO:0000256" key="7">
    <source>
        <dbReference type="ARBA" id="ARBA00022827"/>
    </source>
</evidence>